<sequence>MVQTDTYVPIIHLSSTLTLKNGRQPVKEDVSLLAVLPFTRRPSPPTATCPIYGLVAPLERYDTDIQTRYAERATQSIVGR</sequence>
<comment type="caution">
    <text evidence="1">The sequence shown here is derived from an EMBL/GenBank/DDBJ whole genome shotgun (WGS) entry which is preliminary data.</text>
</comment>
<accession>A0A9N7VC75</accession>
<dbReference type="EMBL" id="CADEAL010003927">
    <property type="protein sequence ID" value="CAB1446837.1"/>
    <property type="molecule type" value="Genomic_DNA"/>
</dbReference>
<dbReference type="Proteomes" id="UP001153269">
    <property type="component" value="Unassembled WGS sequence"/>
</dbReference>
<gene>
    <name evidence="1" type="ORF">PLEPLA_LOCUS34557</name>
</gene>
<name>A0A9N7VC75_PLEPL</name>
<dbReference type="AlphaFoldDB" id="A0A9N7VC75"/>
<organism evidence="1 2">
    <name type="scientific">Pleuronectes platessa</name>
    <name type="common">European plaice</name>
    <dbReference type="NCBI Taxonomy" id="8262"/>
    <lineage>
        <taxon>Eukaryota</taxon>
        <taxon>Metazoa</taxon>
        <taxon>Chordata</taxon>
        <taxon>Craniata</taxon>
        <taxon>Vertebrata</taxon>
        <taxon>Euteleostomi</taxon>
        <taxon>Actinopterygii</taxon>
        <taxon>Neopterygii</taxon>
        <taxon>Teleostei</taxon>
        <taxon>Neoteleostei</taxon>
        <taxon>Acanthomorphata</taxon>
        <taxon>Carangaria</taxon>
        <taxon>Pleuronectiformes</taxon>
        <taxon>Pleuronectoidei</taxon>
        <taxon>Pleuronectidae</taxon>
        <taxon>Pleuronectes</taxon>
    </lineage>
</organism>
<protein>
    <submittedName>
        <fullName evidence="1">Uncharacterized protein</fullName>
    </submittedName>
</protein>
<keyword evidence="2" id="KW-1185">Reference proteome</keyword>
<proteinExistence type="predicted"/>
<evidence type="ECO:0000313" key="2">
    <source>
        <dbReference type="Proteomes" id="UP001153269"/>
    </source>
</evidence>
<reference evidence="1" key="1">
    <citation type="submission" date="2020-03" db="EMBL/GenBank/DDBJ databases">
        <authorList>
            <person name="Weist P."/>
        </authorList>
    </citation>
    <scope>NUCLEOTIDE SEQUENCE</scope>
</reference>
<evidence type="ECO:0000313" key="1">
    <source>
        <dbReference type="EMBL" id="CAB1446837.1"/>
    </source>
</evidence>